<dbReference type="GO" id="GO:0005739">
    <property type="term" value="C:mitochondrion"/>
    <property type="evidence" value="ECO:0007669"/>
    <property type="project" value="TreeGrafter"/>
</dbReference>
<keyword evidence="3" id="KW-1185">Reference proteome</keyword>
<dbReference type="EMBL" id="JAGTJS010000001">
    <property type="protein sequence ID" value="KAH7275153.1"/>
    <property type="molecule type" value="Genomic_DNA"/>
</dbReference>
<protein>
    <recommendedName>
        <fullName evidence="4">Sequence orphan</fullName>
    </recommendedName>
</protein>
<feature type="compositionally biased region" description="Low complexity" evidence="1">
    <location>
        <begin position="10"/>
        <end position="27"/>
    </location>
</feature>
<dbReference type="OrthoDB" id="275936at2759"/>
<comment type="caution">
    <text evidence="2">The sequence shown here is derived from an EMBL/GenBank/DDBJ whole genome shotgun (WGS) entry which is preliminary data.</text>
</comment>
<accession>A0A9P9RE37</accession>
<name>A0A9P9RE37_FUSSL</name>
<dbReference type="AlphaFoldDB" id="A0A9P9RE37"/>
<evidence type="ECO:0008006" key="4">
    <source>
        <dbReference type="Google" id="ProtNLM"/>
    </source>
</evidence>
<dbReference type="Proteomes" id="UP000736672">
    <property type="component" value="Unassembled WGS sequence"/>
</dbReference>
<reference evidence="2" key="1">
    <citation type="journal article" date="2021" name="Nat. Commun.">
        <title>Genetic determinants of endophytism in the Arabidopsis root mycobiome.</title>
        <authorList>
            <person name="Mesny F."/>
            <person name="Miyauchi S."/>
            <person name="Thiergart T."/>
            <person name="Pickel B."/>
            <person name="Atanasova L."/>
            <person name="Karlsson M."/>
            <person name="Huettel B."/>
            <person name="Barry K.W."/>
            <person name="Haridas S."/>
            <person name="Chen C."/>
            <person name="Bauer D."/>
            <person name="Andreopoulos W."/>
            <person name="Pangilinan J."/>
            <person name="LaButti K."/>
            <person name="Riley R."/>
            <person name="Lipzen A."/>
            <person name="Clum A."/>
            <person name="Drula E."/>
            <person name="Henrissat B."/>
            <person name="Kohler A."/>
            <person name="Grigoriev I.V."/>
            <person name="Martin F.M."/>
            <person name="Hacquard S."/>
        </authorList>
    </citation>
    <scope>NUCLEOTIDE SEQUENCE</scope>
    <source>
        <strain evidence="2">FSSC 5 MPI-SDFR-AT-0091</strain>
    </source>
</reference>
<evidence type="ECO:0000313" key="3">
    <source>
        <dbReference type="Proteomes" id="UP000736672"/>
    </source>
</evidence>
<dbReference type="InterPro" id="IPR038781">
    <property type="entry name" value="C365.16-ike"/>
</dbReference>
<proteinExistence type="predicted"/>
<organism evidence="2 3">
    <name type="scientific">Fusarium solani</name>
    <name type="common">Filamentous fungus</name>
    <dbReference type="NCBI Taxonomy" id="169388"/>
    <lineage>
        <taxon>Eukaryota</taxon>
        <taxon>Fungi</taxon>
        <taxon>Dikarya</taxon>
        <taxon>Ascomycota</taxon>
        <taxon>Pezizomycotina</taxon>
        <taxon>Sordariomycetes</taxon>
        <taxon>Hypocreomycetidae</taxon>
        <taxon>Hypocreales</taxon>
        <taxon>Nectriaceae</taxon>
        <taxon>Fusarium</taxon>
        <taxon>Fusarium solani species complex</taxon>
    </lineage>
</organism>
<gene>
    <name evidence="2" type="ORF">B0J15DRAFT_4801</name>
</gene>
<evidence type="ECO:0000256" key="1">
    <source>
        <dbReference type="SAM" id="MobiDB-lite"/>
    </source>
</evidence>
<evidence type="ECO:0000313" key="2">
    <source>
        <dbReference type="EMBL" id="KAH7275153.1"/>
    </source>
</evidence>
<sequence length="324" mass="34158">MADSTAVKDSGPQAGGPSQQGGHHHAATAAALALSGTATSEQVNTNTTTSSSSTWNTKNLGFRVLADAASAASAASLVAPLIAIIDRSIMENASGRNTLAASIKSSLRTLLLRPHTLLLSKPTALIFCLYGGTYLTANAVDTASSTVSNRPASTVTAGTTKFAASSTANIGVCIYKDQVFVRLFGPPGVTPRPVPMASYGLFALRDCLTIFASFNVPPLLGPYLDQRFTDEVKKRVSGLYAAQFMAPAMVQFISTPMHLLGLDLYNRPASGPAGAVVSLRDRWDLVRRNWLISSVARICRIVPAFGVGGVVNMKVRKNLMTKLE</sequence>
<dbReference type="PANTHER" id="PTHR37845">
    <property type="entry name" value="SEQUENCE ORPHAN"/>
    <property type="match status" value="1"/>
</dbReference>
<dbReference type="PANTHER" id="PTHR37845:SF1">
    <property type="entry name" value="SEQUENCE ORPHAN"/>
    <property type="match status" value="1"/>
</dbReference>
<feature type="region of interest" description="Disordered" evidence="1">
    <location>
        <begin position="1"/>
        <end position="27"/>
    </location>
</feature>